<keyword evidence="2" id="KW-1133">Transmembrane helix</keyword>
<keyword evidence="2" id="KW-0472">Membrane</keyword>
<dbReference type="AlphaFoldDB" id="A0AA94VHS6"/>
<keyword evidence="2" id="KW-0812">Transmembrane</keyword>
<evidence type="ECO:0000313" key="4">
    <source>
        <dbReference type="Proteomes" id="UP000320858"/>
    </source>
</evidence>
<name>A0AA94VHS6_RHIRH</name>
<evidence type="ECO:0000256" key="2">
    <source>
        <dbReference type="SAM" id="Phobius"/>
    </source>
</evidence>
<feature type="compositionally biased region" description="Polar residues" evidence="1">
    <location>
        <begin position="266"/>
        <end position="289"/>
    </location>
</feature>
<organism evidence="3 4">
    <name type="scientific">Rhizobium rhizogenes</name>
    <name type="common">Agrobacterium rhizogenes</name>
    <dbReference type="NCBI Taxonomy" id="359"/>
    <lineage>
        <taxon>Bacteria</taxon>
        <taxon>Pseudomonadati</taxon>
        <taxon>Pseudomonadota</taxon>
        <taxon>Alphaproteobacteria</taxon>
        <taxon>Hyphomicrobiales</taxon>
        <taxon>Rhizobiaceae</taxon>
        <taxon>Rhizobium/Agrobacterium group</taxon>
        <taxon>Rhizobium</taxon>
    </lineage>
</organism>
<dbReference type="Proteomes" id="UP000320858">
    <property type="component" value="Unassembled WGS sequence"/>
</dbReference>
<evidence type="ECO:0000313" key="3">
    <source>
        <dbReference type="EMBL" id="TRA92226.1"/>
    </source>
</evidence>
<reference evidence="3 4" key="1">
    <citation type="journal article" date="2019" name="Appl. Microbiol. Biotechnol.">
        <title>Differential efficiency of wild type rhizogenic strains for rol gene transformation of plants.</title>
        <authorList>
            <person name="Desmet S."/>
            <person name="De Keyser E."/>
            <person name="Van Vaerenbergh J."/>
            <person name="Baeyen S."/>
            <person name="Van Huylenbroeck J."/>
            <person name="Geelen D."/>
            <person name="Dhooghe E."/>
        </authorList>
    </citation>
    <scope>NUCLEOTIDE SEQUENCE [LARGE SCALE GENOMIC DNA]</scope>
    <source>
        <strain evidence="3 4">B 4.1</strain>
    </source>
</reference>
<gene>
    <name evidence="3" type="ORF">EXN24_04315</name>
</gene>
<evidence type="ECO:0000256" key="1">
    <source>
        <dbReference type="SAM" id="MobiDB-lite"/>
    </source>
</evidence>
<feature type="region of interest" description="Disordered" evidence="1">
    <location>
        <begin position="224"/>
        <end position="293"/>
    </location>
</feature>
<dbReference type="EMBL" id="SGOB01000001">
    <property type="protein sequence ID" value="TRA92226.1"/>
    <property type="molecule type" value="Genomic_DNA"/>
</dbReference>
<feature type="compositionally biased region" description="Polar residues" evidence="1">
    <location>
        <begin position="232"/>
        <end position="243"/>
    </location>
</feature>
<comment type="caution">
    <text evidence="3">The sequence shown here is derived from an EMBL/GenBank/DDBJ whole genome shotgun (WGS) entry which is preliminary data.</text>
</comment>
<proteinExistence type="predicted"/>
<feature type="transmembrane region" description="Helical" evidence="2">
    <location>
        <begin position="24"/>
        <end position="45"/>
    </location>
</feature>
<accession>A0AA94VHS6</accession>
<sequence length="419" mass="47329">MLNFKTKLHGLAEIFGAFLHDRRASFAIMTALLLPVFLLFFGFLFEGGRALAYYSQSKRVVAQACERSTKPTRTNVPLDEVRRKNVLDTFDALIRSTKQDVVSRDVKIDWLTTDIDAKFSYKTVFAGMFGAEKLDYQLSYRCGGIPPYPHDGEVVVNNTFEKTLNGTERMLKNGRTAKTPNGCWGVYTYAELGWDGGTGPGIELQDWSNADCRKNYGWQGYGDQEKEKETSAGMTCTPKSQATLPKENNDSKNGSKAQTDGKDALNSEQEQQCTTEEKNNTPSMRNGQNERIPPTRYAVELDSHWEGQKRRDANSSIFKYVEMHPGKYEISVWYNGRNQSYEGSNDIDISLQVLRPQMGVEKKIIQMSQKANEIRWERRSYEVTVDTYSLYKLSIAAAGTSDSLGGIITAFEVTYLDSF</sequence>
<protein>
    <submittedName>
        <fullName evidence="3">Pilus assembly protein</fullName>
    </submittedName>
</protein>